<feature type="compositionally biased region" description="Low complexity" evidence="5">
    <location>
        <begin position="93"/>
        <end position="110"/>
    </location>
</feature>
<gene>
    <name evidence="6" type="ORF">BDV98DRAFT_603029</name>
</gene>
<evidence type="ECO:0000256" key="1">
    <source>
        <dbReference type="ARBA" id="ARBA00004173"/>
    </source>
</evidence>
<evidence type="ECO:0000256" key="3">
    <source>
        <dbReference type="ARBA" id="ARBA00022946"/>
    </source>
</evidence>
<protein>
    <submittedName>
        <fullName evidence="6">ATP11 protein-domain-containing protein</fullName>
    </submittedName>
</protein>
<feature type="compositionally biased region" description="Basic and acidic residues" evidence="5">
    <location>
        <begin position="75"/>
        <end position="92"/>
    </location>
</feature>
<dbReference type="OrthoDB" id="16535at2759"/>
<dbReference type="PANTHER" id="PTHR13126">
    <property type="entry name" value="CHAPERONE ATP11"/>
    <property type="match status" value="1"/>
</dbReference>
<dbReference type="InterPro" id="IPR010591">
    <property type="entry name" value="ATP11"/>
</dbReference>
<dbReference type="Pfam" id="PF06644">
    <property type="entry name" value="ATP11"/>
    <property type="match status" value="1"/>
</dbReference>
<evidence type="ECO:0000256" key="2">
    <source>
        <dbReference type="ARBA" id="ARBA00009116"/>
    </source>
</evidence>
<comment type="subcellular location">
    <subcellularLocation>
        <location evidence="1">Mitochondrion</location>
    </subcellularLocation>
</comment>
<organism evidence="6 7">
    <name type="scientific">Pterulicium gracile</name>
    <dbReference type="NCBI Taxonomy" id="1884261"/>
    <lineage>
        <taxon>Eukaryota</taxon>
        <taxon>Fungi</taxon>
        <taxon>Dikarya</taxon>
        <taxon>Basidiomycota</taxon>
        <taxon>Agaricomycotina</taxon>
        <taxon>Agaricomycetes</taxon>
        <taxon>Agaricomycetidae</taxon>
        <taxon>Agaricales</taxon>
        <taxon>Pleurotineae</taxon>
        <taxon>Pterulaceae</taxon>
        <taxon>Pterulicium</taxon>
    </lineage>
</organism>
<dbReference type="PANTHER" id="PTHR13126:SF0">
    <property type="entry name" value="ATP SYNTHASE MITOCHONDRIAL F1 COMPLEX ASSEMBLY FACTOR 1"/>
    <property type="match status" value="1"/>
</dbReference>
<reference evidence="6 7" key="1">
    <citation type="journal article" date="2019" name="Nat. Ecol. Evol.">
        <title>Megaphylogeny resolves global patterns of mushroom evolution.</title>
        <authorList>
            <person name="Varga T."/>
            <person name="Krizsan K."/>
            <person name="Foldi C."/>
            <person name="Dima B."/>
            <person name="Sanchez-Garcia M."/>
            <person name="Sanchez-Ramirez S."/>
            <person name="Szollosi G.J."/>
            <person name="Szarkandi J.G."/>
            <person name="Papp V."/>
            <person name="Albert L."/>
            <person name="Andreopoulos W."/>
            <person name="Angelini C."/>
            <person name="Antonin V."/>
            <person name="Barry K.W."/>
            <person name="Bougher N.L."/>
            <person name="Buchanan P."/>
            <person name="Buyck B."/>
            <person name="Bense V."/>
            <person name="Catcheside P."/>
            <person name="Chovatia M."/>
            <person name="Cooper J."/>
            <person name="Damon W."/>
            <person name="Desjardin D."/>
            <person name="Finy P."/>
            <person name="Geml J."/>
            <person name="Haridas S."/>
            <person name="Hughes K."/>
            <person name="Justo A."/>
            <person name="Karasinski D."/>
            <person name="Kautmanova I."/>
            <person name="Kiss B."/>
            <person name="Kocsube S."/>
            <person name="Kotiranta H."/>
            <person name="LaButti K.M."/>
            <person name="Lechner B.E."/>
            <person name="Liimatainen K."/>
            <person name="Lipzen A."/>
            <person name="Lukacs Z."/>
            <person name="Mihaltcheva S."/>
            <person name="Morgado L.N."/>
            <person name="Niskanen T."/>
            <person name="Noordeloos M.E."/>
            <person name="Ohm R.A."/>
            <person name="Ortiz-Santana B."/>
            <person name="Ovrebo C."/>
            <person name="Racz N."/>
            <person name="Riley R."/>
            <person name="Savchenko A."/>
            <person name="Shiryaev A."/>
            <person name="Soop K."/>
            <person name="Spirin V."/>
            <person name="Szebenyi C."/>
            <person name="Tomsovsky M."/>
            <person name="Tulloss R.E."/>
            <person name="Uehling J."/>
            <person name="Grigoriev I.V."/>
            <person name="Vagvolgyi C."/>
            <person name="Papp T."/>
            <person name="Martin F.M."/>
            <person name="Miettinen O."/>
            <person name="Hibbett D.S."/>
            <person name="Nagy L.G."/>
        </authorList>
    </citation>
    <scope>NUCLEOTIDE SEQUENCE [LARGE SCALE GENOMIC DNA]</scope>
    <source>
        <strain evidence="6 7">CBS 309.79</strain>
    </source>
</reference>
<dbReference type="GO" id="GO:0033615">
    <property type="term" value="P:mitochondrial proton-transporting ATP synthase complex assembly"/>
    <property type="evidence" value="ECO:0007669"/>
    <property type="project" value="TreeGrafter"/>
</dbReference>
<evidence type="ECO:0000256" key="5">
    <source>
        <dbReference type="SAM" id="MobiDB-lite"/>
    </source>
</evidence>
<dbReference type="EMBL" id="ML178820">
    <property type="protein sequence ID" value="TFL03626.1"/>
    <property type="molecule type" value="Genomic_DNA"/>
</dbReference>
<keyword evidence="3" id="KW-0809">Transit peptide</keyword>
<evidence type="ECO:0000313" key="7">
    <source>
        <dbReference type="Proteomes" id="UP000305067"/>
    </source>
</evidence>
<dbReference type="STRING" id="1884261.A0A5C3QNV6"/>
<evidence type="ECO:0000256" key="4">
    <source>
        <dbReference type="ARBA" id="ARBA00023128"/>
    </source>
</evidence>
<keyword evidence="7" id="KW-1185">Reference proteome</keyword>
<proteinExistence type="inferred from homology"/>
<dbReference type="GO" id="GO:0005739">
    <property type="term" value="C:mitochondrion"/>
    <property type="evidence" value="ECO:0007669"/>
    <property type="project" value="UniProtKB-SubCell"/>
</dbReference>
<name>A0A5C3QNV6_9AGAR</name>
<feature type="region of interest" description="Disordered" evidence="5">
    <location>
        <begin position="75"/>
        <end position="119"/>
    </location>
</feature>
<evidence type="ECO:0000313" key="6">
    <source>
        <dbReference type="EMBL" id="TFL03626.1"/>
    </source>
</evidence>
<dbReference type="AlphaFoldDB" id="A0A5C3QNV6"/>
<dbReference type="Proteomes" id="UP000305067">
    <property type="component" value="Unassembled WGS sequence"/>
</dbReference>
<sequence length="361" mass="40071">MISSLYLRRSLLSLPRHPISSKSVLGGARLLQNQAQPTTAEIESKYRDKIARAAQQKGLSVEELKVKAKEDRAKELQKQKEEFDQKKAERKPASQAAATDASSKADAFTSGARKDSSPVKPLSSFFNLPRLLATPHTPEQITALWSAYHASKSNGTGRGYLYAAIPVDKYKRMLQIARKHPSFIVPIPRASSDPDQLEEIPHEFFYLQWDLHEPPHVPSAKSQVDQLFEPRPTGESPNPNLSTVLLTPLQEYKLRGSFATPYLVVTHYTDLAHSHGIVLLRGEITPSSGAVPGADPADGGRFLLSQLDAQALALSIQRFYLWGGEGAEGKGPELLKKFYERPESFKWEELLEYVKSTSATV</sequence>
<comment type="similarity">
    <text evidence="2">Belongs to the ATP11 family.</text>
</comment>
<accession>A0A5C3QNV6</accession>
<keyword evidence="4" id="KW-0496">Mitochondrion</keyword>